<dbReference type="EMBL" id="JAUIZM010000003">
    <property type="protein sequence ID" value="KAK1391830.1"/>
    <property type="molecule type" value="Genomic_DNA"/>
</dbReference>
<keyword evidence="5" id="KW-0449">Lipoprotein</keyword>
<dbReference type="FunFam" id="3.30.200.20:FF:000244">
    <property type="entry name" value="Serine/threonine-protein kinase CDL1-like"/>
    <property type="match status" value="1"/>
</dbReference>
<evidence type="ECO:0000256" key="8">
    <source>
        <dbReference type="PROSITE-ProRule" id="PRU10141"/>
    </source>
</evidence>
<evidence type="ECO:0000259" key="9">
    <source>
        <dbReference type="PROSITE" id="PS50011"/>
    </source>
</evidence>
<dbReference type="AlphaFoldDB" id="A0AAD8MW41"/>
<evidence type="ECO:0000256" key="1">
    <source>
        <dbReference type="ARBA" id="ARBA00004193"/>
    </source>
</evidence>
<evidence type="ECO:0000256" key="4">
    <source>
        <dbReference type="ARBA" id="ARBA00023136"/>
    </source>
</evidence>
<evidence type="ECO:0000256" key="6">
    <source>
        <dbReference type="ARBA" id="ARBA00047899"/>
    </source>
</evidence>
<dbReference type="PROSITE" id="PS00107">
    <property type="entry name" value="PROTEIN_KINASE_ATP"/>
    <property type="match status" value="1"/>
</dbReference>
<sequence>MSCFSCCLSEEKVNKGSTRKSTQDGRDGRDARTIASSFANSFANLSFKSDSSRRRYIAGEISKYGKASISAQFFSFKELSAATQNFDPQSMVGEGGFGRVYKGHLESKNMDVAVKQLDRNGFQGNREFLVEVLMLSLLHHSNLVNLVGYCSDADQRILVYEYMANGSLEDHLLDIGQKKPLDWKTRMKIAKGAAKGLEYLHDIASPPVIFRDFKASNILLDEDFNPKLSDFGLAKLGPTGQLTAKSDVYSFGVVFLEMITGRRVIDKSRPSEEQNLVTWAQPYFRDKRKFHMMVDPLLENQYPKKGLHQALAVAAMCLQDEDSTRPYINDVVSALEFLCDTDGKDEGVLSPESSMAEGRN</sequence>
<dbReference type="EC" id="2.7.11.1" evidence="2"/>
<feature type="binding site" evidence="8">
    <location>
        <position position="115"/>
    </location>
    <ligand>
        <name>ATP</name>
        <dbReference type="ChEBI" id="CHEBI:30616"/>
    </ligand>
</feature>
<feature type="domain" description="Protein kinase" evidence="9">
    <location>
        <begin position="86"/>
        <end position="338"/>
    </location>
</feature>
<dbReference type="GO" id="GO:0005524">
    <property type="term" value="F:ATP binding"/>
    <property type="evidence" value="ECO:0007669"/>
    <property type="project" value="UniProtKB-UniRule"/>
</dbReference>
<reference evidence="10" key="2">
    <citation type="submission" date="2023-05" db="EMBL/GenBank/DDBJ databases">
        <authorList>
            <person name="Schelkunov M.I."/>
        </authorList>
    </citation>
    <scope>NUCLEOTIDE SEQUENCE</scope>
    <source>
        <strain evidence="10">Hsosn_3</strain>
        <tissue evidence="10">Leaf</tissue>
    </source>
</reference>
<dbReference type="PANTHER" id="PTHR47985:SF39">
    <property type="entry name" value="SERINE_THREONINE-PROTEIN KINASE PBL23-RELATED"/>
    <property type="match status" value="1"/>
</dbReference>
<dbReference type="FunFam" id="1.10.510.10:FF:001424">
    <property type="entry name" value="Protein kinase superfamily protein"/>
    <property type="match status" value="1"/>
</dbReference>
<proteinExistence type="predicted"/>
<dbReference type="SUPFAM" id="SSF56112">
    <property type="entry name" value="Protein kinase-like (PK-like)"/>
    <property type="match status" value="1"/>
</dbReference>
<keyword evidence="4" id="KW-0472">Membrane</keyword>
<protein>
    <recommendedName>
        <fullName evidence="2">non-specific serine/threonine protein kinase</fullName>
        <ecNumber evidence="2">2.7.11.1</ecNumber>
    </recommendedName>
</protein>
<evidence type="ECO:0000256" key="7">
    <source>
        <dbReference type="ARBA" id="ARBA00048679"/>
    </source>
</evidence>
<keyword evidence="10" id="KW-0418">Kinase</keyword>
<dbReference type="InterPro" id="IPR001245">
    <property type="entry name" value="Ser-Thr/Tyr_kinase_cat_dom"/>
</dbReference>
<dbReference type="GO" id="GO:0005886">
    <property type="term" value="C:plasma membrane"/>
    <property type="evidence" value="ECO:0007669"/>
    <property type="project" value="UniProtKB-SubCell"/>
</dbReference>
<keyword evidence="11" id="KW-1185">Reference proteome</keyword>
<evidence type="ECO:0000313" key="11">
    <source>
        <dbReference type="Proteomes" id="UP001237642"/>
    </source>
</evidence>
<accession>A0AAD8MW41</accession>
<evidence type="ECO:0000256" key="3">
    <source>
        <dbReference type="ARBA" id="ARBA00022527"/>
    </source>
</evidence>
<keyword evidence="8" id="KW-0067">ATP-binding</keyword>
<comment type="catalytic activity">
    <reaction evidence="7">
        <text>L-seryl-[protein] + ATP = O-phospho-L-seryl-[protein] + ADP + H(+)</text>
        <dbReference type="Rhea" id="RHEA:17989"/>
        <dbReference type="Rhea" id="RHEA-COMP:9863"/>
        <dbReference type="Rhea" id="RHEA-COMP:11604"/>
        <dbReference type="ChEBI" id="CHEBI:15378"/>
        <dbReference type="ChEBI" id="CHEBI:29999"/>
        <dbReference type="ChEBI" id="CHEBI:30616"/>
        <dbReference type="ChEBI" id="CHEBI:83421"/>
        <dbReference type="ChEBI" id="CHEBI:456216"/>
        <dbReference type="EC" id="2.7.11.1"/>
    </reaction>
</comment>
<keyword evidence="10" id="KW-0808">Transferase</keyword>
<dbReference type="PROSITE" id="PS50011">
    <property type="entry name" value="PROTEIN_KINASE_DOM"/>
    <property type="match status" value="1"/>
</dbReference>
<evidence type="ECO:0000256" key="2">
    <source>
        <dbReference type="ARBA" id="ARBA00012513"/>
    </source>
</evidence>
<comment type="caution">
    <text evidence="10">The sequence shown here is derived from an EMBL/GenBank/DDBJ whole genome shotgun (WGS) entry which is preliminary data.</text>
</comment>
<dbReference type="PANTHER" id="PTHR47985">
    <property type="entry name" value="OS07G0668900 PROTEIN"/>
    <property type="match status" value="1"/>
</dbReference>
<dbReference type="Proteomes" id="UP001237642">
    <property type="component" value="Unassembled WGS sequence"/>
</dbReference>
<gene>
    <name evidence="10" type="ORF">POM88_010886</name>
</gene>
<dbReference type="GO" id="GO:0004674">
    <property type="term" value="F:protein serine/threonine kinase activity"/>
    <property type="evidence" value="ECO:0007669"/>
    <property type="project" value="UniProtKB-KW"/>
</dbReference>
<reference evidence="10" key="1">
    <citation type="submission" date="2023-02" db="EMBL/GenBank/DDBJ databases">
        <title>Genome of toxic invasive species Heracleum sosnowskyi carries increased number of genes despite the absence of recent whole-genome duplications.</title>
        <authorList>
            <person name="Schelkunov M."/>
            <person name="Shtratnikova V."/>
            <person name="Makarenko M."/>
            <person name="Klepikova A."/>
            <person name="Omelchenko D."/>
            <person name="Novikova G."/>
            <person name="Obukhova E."/>
            <person name="Bogdanov V."/>
            <person name="Penin A."/>
            <person name="Logacheva M."/>
        </authorList>
    </citation>
    <scope>NUCLEOTIDE SEQUENCE</scope>
    <source>
        <strain evidence="10">Hsosn_3</strain>
        <tissue evidence="10">Leaf</tissue>
    </source>
</reference>
<dbReference type="Gene3D" id="1.10.510.10">
    <property type="entry name" value="Transferase(Phosphotransferase) domain 1"/>
    <property type="match status" value="2"/>
</dbReference>
<dbReference type="InterPro" id="IPR000719">
    <property type="entry name" value="Prot_kinase_dom"/>
</dbReference>
<dbReference type="InterPro" id="IPR017441">
    <property type="entry name" value="Protein_kinase_ATP_BS"/>
</dbReference>
<keyword evidence="3" id="KW-0723">Serine/threonine-protein kinase</keyword>
<name>A0AAD8MW41_9APIA</name>
<evidence type="ECO:0000313" key="10">
    <source>
        <dbReference type="EMBL" id="KAK1391830.1"/>
    </source>
</evidence>
<dbReference type="InterPro" id="IPR011009">
    <property type="entry name" value="Kinase-like_dom_sf"/>
</dbReference>
<comment type="subcellular location">
    <subcellularLocation>
        <location evidence="1">Cell membrane</location>
        <topology evidence="1">Lipid-anchor</topology>
    </subcellularLocation>
</comment>
<evidence type="ECO:0000256" key="5">
    <source>
        <dbReference type="ARBA" id="ARBA00023288"/>
    </source>
</evidence>
<comment type="catalytic activity">
    <reaction evidence="6">
        <text>L-threonyl-[protein] + ATP = O-phospho-L-threonyl-[protein] + ADP + H(+)</text>
        <dbReference type="Rhea" id="RHEA:46608"/>
        <dbReference type="Rhea" id="RHEA-COMP:11060"/>
        <dbReference type="Rhea" id="RHEA-COMP:11605"/>
        <dbReference type="ChEBI" id="CHEBI:15378"/>
        <dbReference type="ChEBI" id="CHEBI:30013"/>
        <dbReference type="ChEBI" id="CHEBI:30616"/>
        <dbReference type="ChEBI" id="CHEBI:61977"/>
        <dbReference type="ChEBI" id="CHEBI:456216"/>
        <dbReference type="EC" id="2.7.11.1"/>
    </reaction>
</comment>
<organism evidence="10 11">
    <name type="scientific">Heracleum sosnowskyi</name>
    <dbReference type="NCBI Taxonomy" id="360622"/>
    <lineage>
        <taxon>Eukaryota</taxon>
        <taxon>Viridiplantae</taxon>
        <taxon>Streptophyta</taxon>
        <taxon>Embryophyta</taxon>
        <taxon>Tracheophyta</taxon>
        <taxon>Spermatophyta</taxon>
        <taxon>Magnoliopsida</taxon>
        <taxon>eudicotyledons</taxon>
        <taxon>Gunneridae</taxon>
        <taxon>Pentapetalae</taxon>
        <taxon>asterids</taxon>
        <taxon>campanulids</taxon>
        <taxon>Apiales</taxon>
        <taxon>Apiaceae</taxon>
        <taxon>Apioideae</taxon>
        <taxon>apioid superclade</taxon>
        <taxon>Tordylieae</taxon>
        <taxon>Tordyliinae</taxon>
        <taxon>Heracleum</taxon>
    </lineage>
</organism>
<keyword evidence="8" id="KW-0547">Nucleotide-binding</keyword>
<dbReference type="Pfam" id="PF07714">
    <property type="entry name" value="PK_Tyr_Ser-Thr"/>
    <property type="match status" value="1"/>
</dbReference>
<dbReference type="Gene3D" id="3.30.200.20">
    <property type="entry name" value="Phosphorylase Kinase, domain 1"/>
    <property type="match status" value="1"/>
</dbReference>